<comment type="caution">
    <text evidence="1">The sequence shown here is derived from an EMBL/GenBank/DDBJ whole genome shotgun (WGS) entry which is preliminary data.</text>
</comment>
<gene>
    <name evidence="1" type="ORF">L1987_23827</name>
</gene>
<keyword evidence="2" id="KW-1185">Reference proteome</keyword>
<name>A0ACB9IJC3_9ASTR</name>
<evidence type="ECO:0000313" key="2">
    <source>
        <dbReference type="Proteomes" id="UP001056120"/>
    </source>
</evidence>
<reference evidence="1 2" key="2">
    <citation type="journal article" date="2022" name="Mol. Ecol. Resour.">
        <title>The genomes of chicory, endive, great burdock and yacon provide insights into Asteraceae paleo-polyploidization history and plant inulin production.</title>
        <authorList>
            <person name="Fan W."/>
            <person name="Wang S."/>
            <person name="Wang H."/>
            <person name="Wang A."/>
            <person name="Jiang F."/>
            <person name="Liu H."/>
            <person name="Zhao H."/>
            <person name="Xu D."/>
            <person name="Zhang Y."/>
        </authorList>
    </citation>
    <scope>NUCLEOTIDE SEQUENCE [LARGE SCALE GENOMIC DNA]</scope>
    <source>
        <strain evidence="2">cv. Yunnan</strain>
        <tissue evidence="1">Leaves</tissue>
    </source>
</reference>
<organism evidence="1 2">
    <name type="scientific">Smallanthus sonchifolius</name>
    <dbReference type="NCBI Taxonomy" id="185202"/>
    <lineage>
        <taxon>Eukaryota</taxon>
        <taxon>Viridiplantae</taxon>
        <taxon>Streptophyta</taxon>
        <taxon>Embryophyta</taxon>
        <taxon>Tracheophyta</taxon>
        <taxon>Spermatophyta</taxon>
        <taxon>Magnoliopsida</taxon>
        <taxon>eudicotyledons</taxon>
        <taxon>Gunneridae</taxon>
        <taxon>Pentapetalae</taxon>
        <taxon>asterids</taxon>
        <taxon>campanulids</taxon>
        <taxon>Asterales</taxon>
        <taxon>Asteraceae</taxon>
        <taxon>Asteroideae</taxon>
        <taxon>Heliantheae alliance</taxon>
        <taxon>Millerieae</taxon>
        <taxon>Smallanthus</taxon>
    </lineage>
</organism>
<reference evidence="2" key="1">
    <citation type="journal article" date="2022" name="Mol. Ecol. Resour.">
        <title>The genomes of chicory, endive, great burdock and yacon provide insights into Asteraceae palaeo-polyploidization history and plant inulin production.</title>
        <authorList>
            <person name="Fan W."/>
            <person name="Wang S."/>
            <person name="Wang H."/>
            <person name="Wang A."/>
            <person name="Jiang F."/>
            <person name="Liu H."/>
            <person name="Zhao H."/>
            <person name="Xu D."/>
            <person name="Zhang Y."/>
        </authorList>
    </citation>
    <scope>NUCLEOTIDE SEQUENCE [LARGE SCALE GENOMIC DNA]</scope>
    <source>
        <strain evidence="2">cv. Yunnan</strain>
    </source>
</reference>
<proteinExistence type="predicted"/>
<protein>
    <submittedName>
        <fullName evidence="1">Uncharacterized protein</fullName>
    </submittedName>
</protein>
<evidence type="ECO:0000313" key="1">
    <source>
        <dbReference type="EMBL" id="KAI3807891.1"/>
    </source>
</evidence>
<dbReference type="Proteomes" id="UP001056120">
    <property type="component" value="Linkage Group LG08"/>
</dbReference>
<accession>A0ACB9IJC3</accession>
<sequence>MSGQGQTPEHAFGFSFVLSVYRTKFLSKQESQLPYVVSQSSIKTAVNDKILAATGPPPKHHVWAESKTPEHAFGFTFVLSVYRTKFSSKQESQLPYVVSQSSIKTAVNDKTLAATGPPPKHRVWAESQTPEHAFGFTLVLSVYRTKFSSKQESQLPYVVSQSSIKTAVNDKTLAATGPPTKASCLGGIADTRTPHLGPLSFSGFSEPSFRANKSRNCLMSFHRCQ</sequence>
<dbReference type="EMBL" id="CM042025">
    <property type="protein sequence ID" value="KAI3807891.1"/>
    <property type="molecule type" value="Genomic_DNA"/>
</dbReference>